<gene>
    <name evidence="6" type="ORF">RM423_19225</name>
</gene>
<accession>A0ABU2JEU9</accession>
<dbReference type="CDD" id="cd07139">
    <property type="entry name" value="ALDH_AldA-Rv0768"/>
    <property type="match status" value="1"/>
</dbReference>
<dbReference type="InterPro" id="IPR016162">
    <property type="entry name" value="Ald_DH_N"/>
</dbReference>
<evidence type="ECO:0000256" key="2">
    <source>
        <dbReference type="ARBA" id="ARBA00023002"/>
    </source>
</evidence>
<evidence type="ECO:0000256" key="3">
    <source>
        <dbReference type="PROSITE-ProRule" id="PRU10007"/>
    </source>
</evidence>
<evidence type="ECO:0000256" key="4">
    <source>
        <dbReference type="RuleBase" id="RU003345"/>
    </source>
</evidence>
<dbReference type="PROSITE" id="PS00687">
    <property type="entry name" value="ALDEHYDE_DEHYDR_GLU"/>
    <property type="match status" value="1"/>
</dbReference>
<sequence>MTLHRDSFFIGGEWVAPRSSQRITVIDATTEEVLGSAPEGQDADVDAAVAAARRAFDDPTGWSTWAPEQRARVMRRLADALDDRKDELTRLVCRENGMPMALAQMLEGALPSLLLRYYADLVCQTPVEEVRDGMFGRPVVVRREAIGVAAAIVPWNAPQTLASGKHAPALAAGATLVLKPSPETALDSYLFAEAAMEAGVPAGVINIVPADREVGAYLVGHPGVDKVAFTGSSAVGRRVAETCGRLLRPVTLELGGKSAAIVLEDADLNPELMRQEFFAATMMNNGQSCFASTRVLAPRSRYGEVVDAVAALAESLQVGDPLDPATQVGPLASARQRDRVEGYIAKGKGEGSRLVVGGGRPAHLDRGWYVEPTVFADVHNAQVIAQEEIFGPVLVVTPYEDERDAVRIANDSDFGLGGSVWTRDAEHGLEVARQVRTGSIGINQYMTDPIAPFGGVKGSGLGRELGPEGLANYQQLKSIYL</sequence>
<protein>
    <submittedName>
        <fullName evidence="6">Aldehyde dehydrogenase</fullName>
    </submittedName>
</protein>
<dbReference type="SUPFAM" id="SSF53720">
    <property type="entry name" value="ALDH-like"/>
    <property type="match status" value="1"/>
</dbReference>
<dbReference type="PANTHER" id="PTHR42804">
    <property type="entry name" value="ALDEHYDE DEHYDROGENASE"/>
    <property type="match status" value="1"/>
</dbReference>
<name>A0ABU2JEU9_9ACTN</name>
<evidence type="ECO:0000259" key="5">
    <source>
        <dbReference type="Pfam" id="PF00171"/>
    </source>
</evidence>
<dbReference type="InterPro" id="IPR015590">
    <property type="entry name" value="Aldehyde_DH_dom"/>
</dbReference>
<dbReference type="InterPro" id="IPR016161">
    <property type="entry name" value="Ald_DH/histidinol_DH"/>
</dbReference>
<feature type="active site" evidence="3">
    <location>
        <position position="253"/>
    </location>
</feature>
<evidence type="ECO:0000313" key="6">
    <source>
        <dbReference type="EMBL" id="MDT0263517.1"/>
    </source>
</evidence>
<comment type="caution">
    <text evidence="6">The sequence shown here is derived from an EMBL/GenBank/DDBJ whole genome shotgun (WGS) entry which is preliminary data.</text>
</comment>
<evidence type="ECO:0000256" key="1">
    <source>
        <dbReference type="ARBA" id="ARBA00009986"/>
    </source>
</evidence>
<dbReference type="InterPro" id="IPR029510">
    <property type="entry name" value="Ald_DH_CS_GLU"/>
</dbReference>
<proteinExistence type="inferred from homology"/>
<comment type="similarity">
    <text evidence="1 4">Belongs to the aldehyde dehydrogenase family.</text>
</comment>
<keyword evidence="2 4" id="KW-0560">Oxidoreductase</keyword>
<keyword evidence="7" id="KW-1185">Reference proteome</keyword>
<dbReference type="InterPro" id="IPR016163">
    <property type="entry name" value="Ald_DH_C"/>
</dbReference>
<dbReference type="Pfam" id="PF00171">
    <property type="entry name" value="Aldedh"/>
    <property type="match status" value="1"/>
</dbReference>
<feature type="domain" description="Aldehyde dehydrogenase" evidence="5">
    <location>
        <begin position="14"/>
        <end position="479"/>
    </location>
</feature>
<evidence type="ECO:0000313" key="7">
    <source>
        <dbReference type="Proteomes" id="UP001183176"/>
    </source>
</evidence>
<dbReference type="PANTHER" id="PTHR42804:SF1">
    <property type="entry name" value="ALDEHYDE DEHYDROGENASE-RELATED"/>
    <property type="match status" value="1"/>
</dbReference>
<reference evidence="7" key="1">
    <citation type="submission" date="2023-07" db="EMBL/GenBank/DDBJ databases">
        <title>30 novel species of actinomycetes from the DSMZ collection.</title>
        <authorList>
            <person name="Nouioui I."/>
        </authorList>
    </citation>
    <scope>NUCLEOTIDE SEQUENCE [LARGE SCALE GENOMIC DNA]</scope>
    <source>
        <strain evidence="7">DSM 44399</strain>
    </source>
</reference>
<dbReference type="RefSeq" id="WP_311424662.1">
    <property type="nucleotide sequence ID" value="NZ_JAVREH010000041.1"/>
</dbReference>
<dbReference type="Gene3D" id="3.40.605.10">
    <property type="entry name" value="Aldehyde Dehydrogenase, Chain A, domain 1"/>
    <property type="match status" value="1"/>
</dbReference>
<dbReference type="Gene3D" id="3.40.309.10">
    <property type="entry name" value="Aldehyde Dehydrogenase, Chain A, domain 2"/>
    <property type="match status" value="1"/>
</dbReference>
<organism evidence="6 7">
    <name type="scientific">Jatrophihabitans lederbergiae</name>
    <dbReference type="NCBI Taxonomy" id="3075547"/>
    <lineage>
        <taxon>Bacteria</taxon>
        <taxon>Bacillati</taxon>
        <taxon>Actinomycetota</taxon>
        <taxon>Actinomycetes</taxon>
        <taxon>Jatrophihabitantales</taxon>
        <taxon>Jatrophihabitantaceae</taxon>
        <taxon>Jatrophihabitans</taxon>
    </lineage>
</organism>
<dbReference type="EMBL" id="JAVREH010000041">
    <property type="protein sequence ID" value="MDT0263517.1"/>
    <property type="molecule type" value="Genomic_DNA"/>
</dbReference>
<dbReference type="Proteomes" id="UP001183176">
    <property type="component" value="Unassembled WGS sequence"/>
</dbReference>